<dbReference type="EMBL" id="AP014648">
    <property type="protein sequence ID" value="BAQ18460.1"/>
    <property type="molecule type" value="Genomic_DNA"/>
</dbReference>
<sequence length="82" mass="9332">MLSFEELVTLQATLLGKMMLVNGALHRRYTELLDSSDLVSSNKEARDVLAKASKHIDELNRIMRDELAFILSEKHRSADDDD</sequence>
<organism evidence="1 2">
    <name type="scientific">Methyloceanibacter caenitepidi</name>
    <dbReference type="NCBI Taxonomy" id="1384459"/>
    <lineage>
        <taxon>Bacteria</taxon>
        <taxon>Pseudomonadati</taxon>
        <taxon>Pseudomonadota</taxon>
        <taxon>Alphaproteobacteria</taxon>
        <taxon>Hyphomicrobiales</taxon>
        <taxon>Hyphomicrobiaceae</taxon>
        <taxon>Methyloceanibacter</taxon>
    </lineage>
</organism>
<proteinExistence type="predicted"/>
<dbReference type="HOGENOM" id="CLU_2554330_0_0_5"/>
<accession>A0A0A8K6D5</accession>
<gene>
    <name evidence="1" type="ORF">GL4_3028</name>
</gene>
<protein>
    <submittedName>
        <fullName evidence="1">Uncharacterized protein</fullName>
    </submittedName>
</protein>
<dbReference type="AlphaFoldDB" id="A0A0A8K6D5"/>
<evidence type="ECO:0000313" key="2">
    <source>
        <dbReference type="Proteomes" id="UP000031643"/>
    </source>
</evidence>
<dbReference type="Gene3D" id="3.40.1000.30">
    <property type="match status" value="1"/>
</dbReference>
<keyword evidence="2" id="KW-1185">Reference proteome</keyword>
<name>A0A0A8K6D5_9HYPH</name>
<reference evidence="1 2" key="1">
    <citation type="submission" date="2014-09" db="EMBL/GenBank/DDBJ databases">
        <title>Genome sequencing of Methyloceanibacter caenitepidi Gela4.</title>
        <authorList>
            <person name="Takeuchi M."/>
            <person name="Susumu S."/>
            <person name="Kamagata Y."/>
            <person name="Oshima K."/>
            <person name="Hattori M."/>
            <person name="Iwasaki W."/>
        </authorList>
    </citation>
    <scope>NUCLEOTIDE SEQUENCE [LARGE SCALE GENOMIC DNA]</scope>
    <source>
        <strain evidence="1 2">Gela4</strain>
    </source>
</reference>
<evidence type="ECO:0000313" key="1">
    <source>
        <dbReference type="EMBL" id="BAQ18460.1"/>
    </source>
</evidence>
<dbReference type="Proteomes" id="UP000031643">
    <property type="component" value="Chromosome"/>
</dbReference>
<dbReference type="KEGG" id="mcg:GL4_3028"/>